<accession>A0ABT9YT15</accession>
<dbReference type="Proteomes" id="UP001223079">
    <property type="component" value="Unassembled WGS sequence"/>
</dbReference>
<keyword evidence="2" id="KW-0645">Protease</keyword>
<dbReference type="GO" id="GO:0008233">
    <property type="term" value="F:peptidase activity"/>
    <property type="evidence" value="ECO:0007669"/>
    <property type="project" value="UniProtKB-KW"/>
</dbReference>
<comment type="caution">
    <text evidence="2">The sequence shown here is derived from an EMBL/GenBank/DDBJ whole genome shotgun (WGS) entry which is preliminary data.</text>
</comment>
<dbReference type="InterPro" id="IPR029062">
    <property type="entry name" value="Class_I_gatase-like"/>
</dbReference>
<evidence type="ECO:0000259" key="1">
    <source>
        <dbReference type="Pfam" id="PF01965"/>
    </source>
</evidence>
<dbReference type="EMBL" id="JAUSTM010000013">
    <property type="protein sequence ID" value="MDQ0222915.1"/>
    <property type="molecule type" value="Genomic_DNA"/>
</dbReference>
<dbReference type="InterPro" id="IPR002818">
    <property type="entry name" value="DJ-1/PfpI"/>
</dbReference>
<evidence type="ECO:0000313" key="3">
    <source>
        <dbReference type="Proteomes" id="UP001223079"/>
    </source>
</evidence>
<organism evidence="2 3">
    <name type="scientific">Streptococcus moroccensis</name>
    <dbReference type="NCBI Taxonomy" id="1451356"/>
    <lineage>
        <taxon>Bacteria</taxon>
        <taxon>Bacillati</taxon>
        <taxon>Bacillota</taxon>
        <taxon>Bacilli</taxon>
        <taxon>Lactobacillales</taxon>
        <taxon>Streptococcaceae</taxon>
        <taxon>Streptococcus</taxon>
    </lineage>
</organism>
<feature type="domain" description="DJ-1/PfpI" evidence="1">
    <location>
        <begin position="2"/>
        <end position="167"/>
    </location>
</feature>
<sequence length="214" mass="24253">MKKVACLLYPNFSLYEIAPLTSTLVLHFGIEIDYIASNLETVFSEDGLPCVPTKTLSEVQMDDYSCLLLPGMIDFTSALLDDDLIQYLANLDTQRLKIAAISSAPILLAKAGLLDNATFTGGLWQNFFDYFDFLPKENFRPLPVCEDKNIITGTGFSVNAFSRKVLESLDLVENADSFFREKEYLEPNDLIFTFSESEFQEFKQSFEKITINNR</sequence>
<dbReference type="Pfam" id="PF01965">
    <property type="entry name" value="DJ-1_PfpI"/>
    <property type="match status" value="1"/>
</dbReference>
<dbReference type="GO" id="GO:0006508">
    <property type="term" value="P:proteolysis"/>
    <property type="evidence" value="ECO:0007669"/>
    <property type="project" value="UniProtKB-KW"/>
</dbReference>
<evidence type="ECO:0000313" key="2">
    <source>
        <dbReference type="EMBL" id="MDQ0222915.1"/>
    </source>
</evidence>
<dbReference type="Gene3D" id="3.40.50.880">
    <property type="match status" value="1"/>
</dbReference>
<dbReference type="RefSeq" id="WP_307122088.1">
    <property type="nucleotide sequence ID" value="NZ_JAUSTM010000013.1"/>
</dbReference>
<keyword evidence="3" id="KW-1185">Reference proteome</keyword>
<proteinExistence type="predicted"/>
<keyword evidence="2" id="KW-0378">Hydrolase</keyword>
<protein>
    <submittedName>
        <fullName evidence="2">Intracellular protease/amidase</fullName>
    </submittedName>
</protein>
<reference evidence="2 3" key="1">
    <citation type="submission" date="2023-07" db="EMBL/GenBank/DDBJ databases">
        <title>Genomic Encyclopedia of Type Strains, Phase IV (KMG-IV): sequencing the most valuable type-strain genomes for metagenomic binning, comparative biology and taxonomic classification.</title>
        <authorList>
            <person name="Goeker M."/>
        </authorList>
    </citation>
    <scope>NUCLEOTIDE SEQUENCE [LARGE SCALE GENOMIC DNA]</scope>
    <source>
        <strain evidence="2 3">DSM 105143</strain>
    </source>
</reference>
<dbReference type="SUPFAM" id="SSF52317">
    <property type="entry name" value="Class I glutamine amidotransferase-like"/>
    <property type="match status" value="1"/>
</dbReference>
<gene>
    <name evidence="2" type="ORF">J2S23_001475</name>
</gene>
<name>A0ABT9YT15_9STRE</name>